<feature type="compositionally biased region" description="Basic residues" evidence="1">
    <location>
        <begin position="133"/>
        <end position="142"/>
    </location>
</feature>
<dbReference type="Proteomes" id="UP000050564">
    <property type="component" value="Unassembled WGS sequence"/>
</dbReference>
<sequence length="171" mass="18665">MQKKFAKLPEGRTFGDPIADGCTLNASLTQRGITPLSGGVLRIFPRRNTMSSASFRFGVRVGTALRECTRAVNQKLSPANVHMAAPQCRKMPEPALTHDECENYCSVPAIVRRKGINLHDWYEANTQEAQTKPAKKPRKPRASKAPATSKKQDAEPAVKGPVLGSLDQLIA</sequence>
<dbReference type="AlphaFoldDB" id="A0A0P9KKD7"/>
<name>A0A0P9KKD7_PSECA</name>
<dbReference type="PATRIC" id="fig|86840.3.peg.4514"/>
<accession>A0A0P9KKD7</accession>
<dbReference type="EMBL" id="LJPX01000573">
    <property type="protein sequence ID" value="KPW65890.1"/>
    <property type="molecule type" value="Genomic_DNA"/>
</dbReference>
<evidence type="ECO:0000313" key="2">
    <source>
        <dbReference type="EMBL" id="KPW65890.1"/>
    </source>
</evidence>
<gene>
    <name evidence="2" type="ORF">ALO81_03205</name>
</gene>
<feature type="region of interest" description="Disordered" evidence="1">
    <location>
        <begin position="127"/>
        <end position="171"/>
    </location>
</feature>
<reference evidence="2 3" key="1">
    <citation type="submission" date="2015-09" db="EMBL/GenBank/DDBJ databases">
        <title>Genome announcement of multiple Pseudomonas syringae strains.</title>
        <authorList>
            <person name="Thakur S."/>
            <person name="Wang P.W."/>
            <person name="Gong Y."/>
            <person name="Weir B.S."/>
            <person name="Guttman D.S."/>
        </authorList>
    </citation>
    <scope>NUCLEOTIDE SEQUENCE [LARGE SCALE GENOMIC DNA]</scope>
    <source>
        <strain evidence="2 3">ICMP2823</strain>
    </source>
</reference>
<comment type="caution">
    <text evidence="2">The sequence shown here is derived from an EMBL/GenBank/DDBJ whole genome shotgun (WGS) entry which is preliminary data.</text>
</comment>
<evidence type="ECO:0000313" key="3">
    <source>
        <dbReference type="Proteomes" id="UP000050564"/>
    </source>
</evidence>
<organism evidence="2 3">
    <name type="scientific">Pseudomonas cannabina</name>
    <dbReference type="NCBI Taxonomy" id="86840"/>
    <lineage>
        <taxon>Bacteria</taxon>
        <taxon>Pseudomonadati</taxon>
        <taxon>Pseudomonadota</taxon>
        <taxon>Gammaproteobacteria</taxon>
        <taxon>Pseudomonadales</taxon>
        <taxon>Pseudomonadaceae</taxon>
        <taxon>Pseudomonas</taxon>
    </lineage>
</organism>
<proteinExistence type="predicted"/>
<evidence type="ECO:0000256" key="1">
    <source>
        <dbReference type="SAM" id="MobiDB-lite"/>
    </source>
</evidence>
<protein>
    <submittedName>
        <fullName evidence="2">Uncharacterized protein</fullName>
    </submittedName>
</protein>